<reference evidence="1 2" key="1">
    <citation type="journal article" date="2022" name="DNA Res.">
        <title>Chromosomal-level genome assembly of the orchid tree Bauhinia variegata (Leguminosae; Cercidoideae) supports the allotetraploid origin hypothesis of Bauhinia.</title>
        <authorList>
            <person name="Zhong Y."/>
            <person name="Chen Y."/>
            <person name="Zheng D."/>
            <person name="Pang J."/>
            <person name="Liu Y."/>
            <person name="Luo S."/>
            <person name="Meng S."/>
            <person name="Qian L."/>
            <person name="Wei D."/>
            <person name="Dai S."/>
            <person name="Zhou R."/>
        </authorList>
    </citation>
    <scope>NUCLEOTIDE SEQUENCE [LARGE SCALE GENOMIC DNA]</scope>
    <source>
        <strain evidence="1">BV-YZ2020</strain>
    </source>
</reference>
<comment type="caution">
    <text evidence="1">The sequence shown here is derived from an EMBL/GenBank/DDBJ whole genome shotgun (WGS) entry which is preliminary data.</text>
</comment>
<gene>
    <name evidence="1" type="ORF">L6164_035908</name>
</gene>
<dbReference type="Proteomes" id="UP000828941">
    <property type="component" value="Chromosome 14"/>
</dbReference>
<accession>A0ACB9KFE6</accession>
<protein>
    <submittedName>
        <fullName evidence="1">Uncharacterized protein</fullName>
    </submittedName>
</protein>
<organism evidence="1 2">
    <name type="scientific">Bauhinia variegata</name>
    <name type="common">Purple orchid tree</name>
    <name type="synonym">Phanera variegata</name>
    <dbReference type="NCBI Taxonomy" id="167791"/>
    <lineage>
        <taxon>Eukaryota</taxon>
        <taxon>Viridiplantae</taxon>
        <taxon>Streptophyta</taxon>
        <taxon>Embryophyta</taxon>
        <taxon>Tracheophyta</taxon>
        <taxon>Spermatophyta</taxon>
        <taxon>Magnoliopsida</taxon>
        <taxon>eudicotyledons</taxon>
        <taxon>Gunneridae</taxon>
        <taxon>Pentapetalae</taxon>
        <taxon>rosids</taxon>
        <taxon>fabids</taxon>
        <taxon>Fabales</taxon>
        <taxon>Fabaceae</taxon>
        <taxon>Cercidoideae</taxon>
        <taxon>Cercideae</taxon>
        <taxon>Bauhiniinae</taxon>
        <taxon>Bauhinia</taxon>
    </lineage>
</organism>
<name>A0ACB9KFE6_BAUVA</name>
<evidence type="ECO:0000313" key="2">
    <source>
        <dbReference type="Proteomes" id="UP000828941"/>
    </source>
</evidence>
<dbReference type="EMBL" id="CM039439">
    <property type="protein sequence ID" value="KAI4295912.1"/>
    <property type="molecule type" value="Genomic_DNA"/>
</dbReference>
<proteinExistence type="predicted"/>
<sequence>MKRPQVQNYTRKWSSSSSSSVTSDGANTSLSGLRRRFHKQPPEIYLQKTTARLYTKSRAPRLRWTPSLHLSFEHAVEKLGGEERATPKLILQRMNVSGLKISHVKSHLQMYRSSKREERLHDGNEGYVTNGLQRHGSYLYLETHAGIPEQWNPDEKEFYHGNQGSSTESLIDQQVSDELDEQEADSLVSFSDLLEGSKAQLEYVDPEKVSLGVAGKKWHHQRFGDLTEIGERVGEDNLSLSLCPSWIQRNSSSQDVNNASLELTLG</sequence>
<keyword evidence="2" id="KW-1185">Reference proteome</keyword>
<evidence type="ECO:0000313" key="1">
    <source>
        <dbReference type="EMBL" id="KAI4295912.1"/>
    </source>
</evidence>